<dbReference type="EMBL" id="CAJVPQ010004171">
    <property type="protein sequence ID" value="CAG8646111.1"/>
    <property type="molecule type" value="Genomic_DNA"/>
</dbReference>
<reference evidence="1" key="1">
    <citation type="submission" date="2021-06" db="EMBL/GenBank/DDBJ databases">
        <authorList>
            <person name="Kallberg Y."/>
            <person name="Tangrot J."/>
            <person name="Rosling A."/>
        </authorList>
    </citation>
    <scope>NUCLEOTIDE SEQUENCE</scope>
    <source>
        <strain evidence="1">UK204</strain>
    </source>
</reference>
<accession>A0A9N9GZQ3</accession>
<dbReference type="Proteomes" id="UP000789570">
    <property type="component" value="Unassembled WGS sequence"/>
</dbReference>
<proteinExistence type="predicted"/>
<keyword evidence="2" id="KW-1185">Reference proteome</keyword>
<organism evidence="1 2">
    <name type="scientific">Funneliformis caledonium</name>
    <dbReference type="NCBI Taxonomy" id="1117310"/>
    <lineage>
        <taxon>Eukaryota</taxon>
        <taxon>Fungi</taxon>
        <taxon>Fungi incertae sedis</taxon>
        <taxon>Mucoromycota</taxon>
        <taxon>Glomeromycotina</taxon>
        <taxon>Glomeromycetes</taxon>
        <taxon>Glomerales</taxon>
        <taxon>Glomeraceae</taxon>
        <taxon>Funneliformis</taxon>
    </lineage>
</organism>
<evidence type="ECO:0000313" key="2">
    <source>
        <dbReference type="Proteomes" id="UP000789570"/>
    </source>
</evidence>
<feature type="non-terminal residue" evidence="1">
    <location>
        <position position="50"/>
    </location>
</feature>
<evidence type="ECO:0000313" key="1">
    <source>
        <dbReference type="EMBL" id="CAG8646111.1"/>
    </source>
</evidence>
<name>A0A9N9GZQ3_9GLOM</name>
<dbReference type="AlphaFoldDB" id="A0A9N9GZQ3"/>
<comment type="caution">
    <text evidence="1">The sequence shown here is derived from an EMBL/GenBank/DDBJ whole genome shotgun (WGS) entry which is preliminary data.</text>
</comment>
<gene>
    <name evidence="1" type="ORF">FCALED_LOCUS10821</name>
</gene>
<protein>
    <submittedName>
        <fullName evidence="1">5043_t:CDS:1</fullName>
    </submittedName>
</protein>
<sequence length="50" mass="5879">MPKYIMENLYNGSYNPPLYLDDINKNELEPFYNFHNTDKTSTTSNTKSSQ</sequence>